<sequence>MIVKLRDFLSEHEGRATSQEIMDNLTLNIKKEQVIIFRKMLQQIAKFEKNEQGKGVWVLKEEFY</sequence>
<accession>A0A1X0RGY5</accession>
<comment type="similarity">
    <text evidence="2">Belongs to the SNF2/RAD54 helicase family.</text>
</comment>
<evidence type="ECO:0000256" key="3">
    <source>
        <dbReference type="ARBA" id="ARBA00022741"/>
    </source>
</evidence>
<dbReference type="AlphaFoldDB" id="A0A1X0RGY5"/>
<evidence type="ECO:0000256" key="7">
    <source>
        <dbReference type="ARBA" id="ARBA00023125"/>
    </source>
</evidence>
<evidence type="ECO:0000259" key="10">
    <source>
        <dbReference type="Pfam" id="PF25875"/>
    </source>
</evidence>
<evidence type="ECO:0000256" key="4">
    <source>
        <dbReference type="ARBA" id="ARBA00022763"/>
    </source>
</evidence>
<dbReference type="EMBL" id="KV921858">
    <property type="protein sequence ID" value="ORE11260.1"/>
    <property type="molecule type" value="Genomic_DNA"/>
</dbReference>
<dbReference type="Pfam" id="PF25875">
    <property type="entry name" value="WHD_Rad26_CSB"/>
    <property type="match status" value="1"/>
</dbReference>
<evidence type="ECO:0000256" key="9">
    <source>
        <dbReference type="ARBA" id="ARBA00023242"/>
    </source>
</evidence>
<proteinExistence type="inferred from homology"/>
<keyword evidence="5" id="KW-0378">Hydrolase</keyword>
<comment type="subcellular location">
    <subcellularLocation>
        <location evidence="1">Nucleus</location>
    </subcellularLocation>
</comment>
<keyword evidence="4" id="KW-0227">DNA damage</keyword>
<evidence type="ECO:0000256" key="8">
    <source>
        <dbReference type="ARBA" id="ARBA00023204"/>
    </source>
</evidence>
<gene>
    <name evidence="11" type="ORF">BCV72DRAFT_114854</name>
</gene>
<dbReference type="CDD" id="cd22254">
    <property type="entry name" value="CSB_WHD"/>
    <property type="match status" value="1"/>
</dbReference>
<evidence type="ECO:0000256" key="2">
    <source>
        <dbReference type="ARBA" id="ARBA00007025"/>
    </source>
</evidence>
<dbReference type="VEuPathDB" id="FungiDB:BCV72DRAFT_114854"/>
<keyword evidence="6" id="KW-0067">ATP-binding</keyword>
<evidence type="ECO:0000256" key="5">
    <source>
        <dbReference type="ARBA" id="ARBA00022806"/>
    </source>
</evidence>
<evidence type="ECO:0000256" key="6">
    <source>
        <dbReference type="ARBA" id="ARBA00022840"/>
    </source>
</evidence>
<feature type="domain" description="Rad26/CSB-like winged helix DNA-binding" evidence="10">
    <location>
        <begin position="1"/>
        <end position="63"/>
    </location>
</feature>
<keyword evidence="8" id="KW-0234">DNA repair</keyword>
<name>A0A1X0RGY5_RHIZD</name>
<keyword evidence="5" id="KW-0347">Helicase</keyword>
<organism evidence="11">
    <name type="scientific">Rhizopus microsporus var. microsporus</name>
    <dbReference type="NCBI Taxonomy" id="86635"/>
    <lineage>
        <taxon>Eukaryota</taxon>
        <taxon>Fungi</taxon>
        <taxon>Fungi incertae sedis</taxon>
        <taxon>Mucoromycota</taxon>
        <taxon>Mucoromycotina</taxon>
        <taxon>Mucoromycetes</taxon>
        <taxon>Mucorales</taxon>
        <taxon>Mucorineae</taxon>
        <taxon>Rhizopodaceae</taxon>
        <taxon>Rhizopus</taxon>
    </lineage>
</organism>
<keyword evidence="3" id="KW-0547">Nucleotide-binding</keyword>
<protein>
    <recommendedName>
        <fullName evidence="10">Rad26/CSB-like winged helix DNA-binding domain-containing protein</fullName>
    </recommendedName>
</protein>
<dbReference type="InterPro" id="IPR058951">
    <property type="entry name" value="WHD_Rad26_CSB-like"/>
</dbReference>
<keyword evidence="9" id="KW-0539">Nucleus</keyword>
<reference evidence="11" key="1">
    <citation type="journal article" date="2016" name="Proc. Natl. Acad. Sci. U.S.A.">
        <title>Lipid metabolic changes in an early divergent fungus govern the establishment of a mutualistic symbiosis with endobacteria.</title>
        <authorList>
            <person name="Lastovetsky O.A."/>
            <person name="Gaspar M.L."/>
            <person name="Mondo S.J."/>
            <person name="LaButti K.M."/>
            <person name="Sandor L."/>
            <person name="Grigoriev I.V."/>
            <person name="Henry S.A."/>
            <person name="Pawlowska T.E."/>
        </authorList>
    </citation>
    <scope>NUCLEOTIDE SEQUENCE [LARGE SCALE GENOMIC DNA]</scope>
    <source>
        <strain evidence="11">ATCC 52814</strain>
    </source>
</reference>
<evidence type="ECO:0000313" key="11">
    <source>
        <dbReference type="EMBL" id="ORE11260.1"/>
    </source>
</evidence>
<dbReference type="Proteomes" id="UP000242414">
    <property type="component" value="Unassembled WGS sequence"/>
</dbReference>
<keyword evidence="7" id="KW-0238">DNA-binding</keyword>
<evidence type="ECO:0000256" key="1">
    <source>
        <dbReference type="ARBA" id="ARBA00004123"/>
    </source>
</evidence>